<reference evidence="2" key="1">
    <citation type="submission" date="2021-09" db="EMBL/GenBank/DDBJ databases">
        <authorList>
            <consortium name="AG Swart"/>
            <person name="Singh M."/>
            <person name="Singh A."/>
            <person name="Seah K."/>
            <person name="Emmerich C."/>
        </authorList>
    </citation>
    <scope>NUCLEOTIDE SEQUENCE</scope>
    <source>
        <strain evidence="2">ATCC30299</strain>
    </source>
</reference>
<evidence type="ECO:0000313" key="3">
    <source>
        <dbReference type="Proteomes" id="UP001162131"/>
    </source>
</evidence>
<organism evidence="2 3">
    <name type="scientific">Blepharisma stoltei</name>
    <dbReference type="NCBI Taxonomy" id="1481888"/>
    <lineage>
        <taxon>Eukaryota</taxon>
        <taxon>Sar</taxon>
        <taxon>Alveolata</taxon>
        <taxon>Ciliophora</taxon>
        <taxon>Postciliodesmatophora</taxon>
        <taxon>Heterotrichea</taxon>
        <taxon>Heterotrichida</taxon>
        <taxon>Blepharismidae</taxon>
        <taxon>Blepharisma</taxon>
    </lineage>
</organism>
<sequence>MGTCTSKEDQAATNKPVHIRVPDFDYLNRAKKLICHVTPESVEKHQFKSKIKIRADSTVGYLSNDRMMVVGGSDSSGYSTNNACIIDNKNKSATIIARLPISAKEGALLEYNEWVFYVGAVIEDEESILGVSGAPVMRYNLNENYWEVFIHEEKKKKSRHHEDEPNPNIKEFRLKDLLYPGCFIIHSKIYFVGGQRINSKGKLRSSKKMFSLDCKNLKVKKEDIRLPIKVIKPVCASGSGHAIIAGGENPKTKKHSQYCYLFSLDPQPDFKLMEVIGFSLTEEYPAIYIPGRGPIFINYPGAAFKDKHAANWHRLDIAKIANDDDNQIISHHKYTVEKATSSEDPHETYMKMSVEVEKSEKKQKKVETKQIDTKIEVGKENGKKGALEEPEAEAEVNAGKKGGKMKVQFEENSEVKVSKRKKKIEVEVEQEIIENNEEEERVEKKKKKRKHHSKGSSDENNAAVEVDAEIPGLKAGKAPVFKAEVKVSKKKKHSED</sequence>
<proteinExistence type="predicted"/>
<dbReference type="SUPFAM" id="SSF117281">
    <property type="entry name" value="Kelch motif"/>
    <property type="match status" value="1"/>
</dbReference>
<accession>A0AAU9IHN2</accession>
<evidence type="ECO:0000313" key="2">
    <source>
        <dbReference type="EMBL" id="CAG9313593.1"/>
    </source>
</evidence>
<feature type="region of interest" description="Disordered" evidence="1">
    <location>
        <begin position="380"/>
        <end position="405"/>
    </location>
</feature>
<protein>
    <submittedName>
        <fullName evidence="2">Uncharacterized protein</fullName>
    </submittedName>
</protein>
<keyword evidence="3" id="KW-1185">Reference proteome</keyword>
<dbReference type="Gene3D" id="2.120.10.80">
    <property type="entry name" value="Kelch-type beta propeller"/>
    <property type="match status" value="1"/>
</dbReference>
<comment type="caution">
    <text evidence="2">The sequence shown here is derived from an EMBL/GenBank/DDBJ whole genome shotgun (WGS) entry which is preliminary data.</text>
</comment>
<dbReference type="EMBL" id="CAJZBQ010000011">
    <property type="protein sequence ID" value="CAG9313593.1"/>
    <property type="molecule type" value="Genomic_DNA"/>
</dbReference>
<dbReference type="AlphaFoldDB" id="A0AAU9IHN2"/>
<feature type="compositionally biased region" description="Basic and acidic residues" evidence="1">
    <location>
        <begin position="483"/>
        <end position="496"/>
    </location>
</feature>
<dbReference type="InterPro" id="IPR015915">
    <property type="entry name" value="Kelch-typ_b-propeller"/>
</dbReference>
<gene>
    <name evidence="2" type="ORF">BSTOLATCC_MIC9406</name>
</gene>
<name>A0AAU9IHN2_9CILI</name>
<evidence type="ECO:0000256" key="1">
    <source>
        <dbReference type="SAM" id="MobiDB-lite"/>
    </source>
</evidence>
<feature type="region of interest" description="Disordered" evidence="1">
    <location>
        <begin position="436"/>
        <end position="496"/>
    </location>
</feature>
<feature type="compositionally biased region" description="Basic residues" evidence="1">
    <location>
        <begin position="444"/>
        <end position="454"/>
    </location>
</feature>
<dbReference type="Proteomes" id="UP001162131">
    <property type="component" value="Unassembled WGS sequence"/>
</dbReference>